<feature type="compositionally biased region" description="Basic and acidic residues" evidence="1">
    <location>
        <begin position="60"/>
        <end position="76"/>
    </location>
</feature>
<dbReference type="AlphaFoldDB" id="A0A540MS60"/>
<name>A0A540MS60_MALBA</name>
<comment type="caution">
    <text evidence="2">The sequence shown here is derived from an EMBL/GenBank/DDBJ whole genome shotgun (WGS) entry which is preliminary data.</text>
</comment>
<sequence length="128" mass="14286">MDSKAKGFQGNNGMRTRSFRDEDYTNRRVFLRSYPLDWELGGDDKNHKEAAAAGGGGSTDKMRSMRTGKDDCSSGRSEKPMIRRIILSVFHWGGGKVLVLRRFKNKLAIYVISCIPIGFKPPTTLISG</sequence>
<organism evidence="2 3">
    <name type="scientific">Malus baccata</name>
    <name type="common">Siberian crab apple</name>
    <name type="synonym">Pyrus baccata</name>
    <dbReference type="NCBI Taxonomy" id="106549"/>
    <lineage>
        <taxon>Eukaryota</taxon>
        <taxon>Viridiplantae</taxon>
        <taxon>Streptophyta</taxon>
        <taxon>Embryophyta</taxon>
        <taxon>Tracheophyta</taxon>
        <taxon>Spermatophyta</taxon>
        <taxon>Magnoliopsida</taxon>
        <taxon>eudicotyledons</taxon>
        <taxon>Gunneridae</taxon>
        <taxon>Pentapetalae</taxon>
        <taxon>rosids</taxon>
        <taxon>fabids</taxon>
        <taxon>Rosales</taxon>
        <taxon>Rosaceae</taxon>
        <taxon>Amygdaloideae</taxon>
        <taxon>Maleae</taxon>
        <taxon>Malus</taxon>
    </lineage>
</organism>
<dbReference type="Proteomes" id="UP000315295">
    <property type="component" value="Unassembled WGS sequence"/>
</dbReference>
<proteinExistence type="predicted"/>
<evidence type="ECO:0000313" key="3">
    <source>
        <dbReference type="Proteomes" id="UP000315295"/>
    </source>
</evidence>
<gene>
    <name evidence="2" type="ORF">C1H46_012774</name>
</gene>
<evidence type="ECO:0000256" key="1">
    <source>
        <dbReference type="SAM" id="MobiDB-lite"/>
    </source>
</evidence>
<reference evidence="2 3" key="1">
    <citation type="journal article" date="2019" name="G3 (Bethesda)">
        <title>Sequencing of a Wild Apple (Malus baccata) Genome Unravels the Differences Between Cultivated and Wild Apple Species Regarding Disease Resistance and Cold Tolerance.</title>
        <authorList>
            <person name="Chen X."/>
        </authorList>
    </citation>
    <scope>NUCLEOTIDE SEQUENCE [LARGE SCALE GENOMIC DNA]</scope>
    <source>
        <strain evidence="3">cv. Shandingzi</strain>
        <tissue evidence="2">Leaves</tissue>
    </source>
</reference>
<keyword evidence="3" id="KW-1185">Reference proteome</keyword>
<accession>A0A540MS60</accession>
<dbReference type="EMBL" id="VIEB01000191">
    <property type="protein sequence ID" value="TQE01635.1"/>
    <property type="molecule type" value="Genomic_DNA"/>
</dbReference>
<feature type="region of interest" description="Disordered" evidence="1">
    <location>
        <begin position="39"/>
        <end position="76"/>
    </location>
</feature>
<evidence type="ECO:0000313" key="2">
    <source>
        <dbReference type="EMBL" id="TQE01635.1"/>
    </source>
</evidence>
<protein>
    <submittedName>
        <fullName evidence="2">Uncharacterized protein</fullName>
    </submittedName>
</protein>